<reference evidence="3 4" key="1">
    <citation type="submission" date="2019-04" db="EMBL/GenBank/DDBJ databases">
        <title>Draft genome sequences of Streptomyces avermitilis ATCC 31267.</title>
        <authorList>
            <person name="Komaki H."/>
            <person name="Tamura T."/>
            <person name="Hosoyama A."/>
        </authorList>
    </citation>
    <scope>NUCLEOTIDE SEQUENCE [LARGE SCALE GENOMIC DNA]</scope>
    <source>
        <strain evidence="3 4">ATCC 31267</strain>
    </source>
</reference>
<evidence type="ECO:0000313" key="3">
    <source>
        <dbReference type="EMBL" id="GDY79583.1"/>
    </source>
</evidence>
<feature type="chain" id="PRO_5036356317" description="Secreted protein" evidence="1">
    <location>
        <begin position="26"/>
        <end position="133"/>
    </location>
</feature>
<dbReference type="AlphaFoldDB" id="A0A4D4MBM1"/>
<keyword evidence="1" id="KW-0732">Signal</keyword>
<dbReference type="Proteomes" id="UP000299211">
    <property type="component" value="Unassembled WGS sequence"/>
</dbReference>
<evidence type="ECO:0000313" key="4">
    <source>
        <dbReference type="Proteomes" id="UP000299211"/>
    </source>
</evidence>
<protein>
    <recommendedName>
        <fullName evidence="6">Secreted protein</fullName>
    </recommendedName>
</protein>
<organism evidence="2 5">
    <name type="scientific">Streptomyces avermitilis</name>
    <dbReference type="NCBI Taxonomy" id="33903"/>
    <lineage>
        <taxon>Bacteria</taxon>
        <taxon>Bacillati</taxon>
        <taxon>Actinomycetota</taxon>
        <taxon>Actinomycetes</taxon>
        <taxon>Kitasatosporales</taxon>
        <taxon>Streptomycetaceae</taxon>
        <taxon>Streptomyces</taxon>
    </lineage>
</organism>
<feature type="signal peptide" evidence="1">
    <location>
        <begin position="1"/>
        <end position="25"/>
    </location>
</feature>
<gene>
    <name evidence="2" type="ORF">SAV14893_087250</name>
    <name evidence="3" type="ORF">SAV31267_090680</name>
</gene>
<accession>A0A4D4MBM1</accession>
<evidence type="ECO:0000313" key="5">
    <source>
        <dbReference type="Proteomes" id="UP000302139"/>
    </source>
</evidence>
<evidence type="ECO:0000256" key="1">
    <source>
        <dbReference type="SAM" id="SignalP"/>
    </source>
</evidence>
<name>A0A4D4MBM1_STRAX</name>
<comment type="caution">
    <text evidence="2">The sequence shown here is derived from an EMBL/GenBank/DDBJ whole genome shotgun (WGS) entry which is preliminary data.</text>
</comment>
<reference evidence="2 5" key="2">
    <citation type="submission" date="2019-04" db="EMBL/GenBank/DDBJ databases">
        <title>Draft genome sequences of Streptomyces avermitilis NBRC 14893.</title>
        <authorList>
            <person name="Komaki H."/>
            <person name="Tamura T."/>
            <person name="Hosoyama A."/>
        </authorList>
    </citation>
    <scope>NUCLEOTIDE SEQUENCE [LARGE SCALE GENOMIC DNA]</scope>
    <source>
        <strain evidence="2 5">NBRC 14893</strain>
    </source>
</reference>
<dbReference type="Pfam" id="PF03995">
    <property type="entry name" value="Inhibitor_I36"/>
    <property type="match status" value="1"/>
</dbReference>
<proteinExistence type="predicted"/>
<evidence type="ECO:0000313" key="2">
    <source>
        <dbReference type="EMBL" id="GDY69332.1"/>
    </source>
</evidence>
<dbReference type="EMBL" id="BJHX01000002">
    <property type="protein sequence ID" value="GDY69332.1"/>
    <property type="molecule type" value="Genomic_DNA"/>
</dbReference>
<evidence type="ECO:0008006" key="6">
    <source>
        <dbReference type="Google" id="ProtNLM"/>
    </source>
</evidence>
<sequence>MMWKRIFATSAATLTLLGGSMLATAAPAQADGTCPSNALCIWDSTSFGGLRILTRSTNTCFNMGKFDFGYIRSYDNNLSVNGYVHNYAGSGVWYQARTLPAGGFSSDIGVPGLGGLAEDWVCMGSADLSDFVY</sequence>
<dbReference type="EMBL" id="BJHY01000002">
    <property type="protein sequence ID" value="GDY79583.1"/>
    <property type="molecule type" value="Genomic_DNA"/>
</dbReference>
<dbReference type="OMA" id="WKRIFAT"/>
<dbReference type="Proteomes" id="UP000302139">
    <property type="component" value="Unassembled WGS sequence"/>
</dbReference>